<accession>A0A0R0CCL8</accession>
<dbReference type="InterPro" id="IPR003347">
    <property type="entry name" value="JmjC_dom"/>
</dbReference>
<evidence type="ECO:0000256" key="1">
    <source>
        <dbReference type="ARBA" id="ARBA00001954"/>
    </source>
</evidence>
<reference evidence="7 8" key="1">
    <citation type="submission" date="2015-05" db="EMBL/GenBank/DDBJ databases">
        <title>Genome sequencing and analysis of members of genus Stenotrophomonas.</title>
        <authorList>
            <person name="Patil P.P."/>
            <person name="Midha S."/>
            <person name="Patil P.B."/>
        </authorList>
    </citation>
    <scope>NUCLEOTIDE SEQUENCE [LARGE SCALE GENOMIC DNA]</scope>
    <source>
        <strain evidence="7 8">DSM 18941</strain>
    </source>
</reference>
<protein>
    <submittedName>
        <fullName evidence="7">Transcriptional regulator</fullName>
    </submittedName>
</protein>
<gene>
    <name evidence="7" type="ORF">ABB27_09995</name>
</gene>
<dbReference type="Pfam" id="PF20514">
    <property type="entry name" value="WHD_ROXA"/>
    <property type="match status" value="1"/>
</dbReference>
<dbReference type="EMBL" id="LDJJ01000032">
    <property type="protein sequence ID" value="KRG67417.1"/>
    <property type="molecule type" value="Genomic_DNA"/>
</dbReference>
<dbReference type="PANTHER" id="PTHR13096:SF8">
    <property type="entry name" value="RIBOSOMAL OXYGENASE 1"/>
    <property type="match status" value="1"/>
</dbReference>
<keyword evidence="3" id="KW-0223">Dioxygenase</keyword>
<evidence type="ECO:0000259" key="6">
    <source>
        <dbReference type="PROSITE" id="PS51184"/>
    </source>
</evidence>
<dbReference type="SMART" id="SM00558">
    <property type="entry name" value="JmjC"/>
    <property type="match status" value="1"/>
</dbReference>
<dbReference type="AlphaFoldDB" id="A0A0R0CCL8"/>
<dbReference type="Gene3D" id="2.60.120.650">
    <property type="entry name" value="Cupin"/>
    <property type="match status" value="1"/>
</dbReference>
<evidence type="ECO:0000256" key="3">
    <source>
        <dbReference type="ARBA" id="ARBA00022964"/>
    </source>
</evidence>
<dbReference type="GO" id="GO:0016706">
    <property type="term" value="F:2-oxoglutarate-dependent dioxygenase activity"/>
    <property type="evidence" value="ECO:0007669"/>
    <property type="project" value="TreeGrafter"/>
</dbReference>
<evidence type="ECO:0000256" key="4">
    <source>
        <dbReference type="ARBA" id="ARBA00023002"/>
    </source>
</evidence>
<dbReference type="RefSeq" id="WP_057628547.1">
    <property type="nucleotide sequence ID" value="NZ_LDJJ01000032.1"/>
</dbReference>
<dbReference type="Gene3D" id="3.40.366.30">
    <property type="entry name" value="50S ribosomal protein L16 arginine hydroxylase, Chain A, Domain 2"/>
    <property type="match status" value="1"/>
</dbReference>
<comment type="cofactor">
    <cofactor evidence="1">
        <name>Fe(2+)</name>
        <dbReference type="ChEBI" id="CHEBI:29033"/>
    </cofactor>
</comment>
<name>A0A0R0CCL8_9GAMM</name>
<dbReference type="InterPro" id="IPR046799">
    <property type="entry name" value="ROXA-like_wH"/>
</dbReference>
<dbReference type="PATRIC" id="fig|405446.3.peg.1483"/>
<keyword evidence="5" id="KW-0408">Iron</keyword>
<organism evidence="7 8">
    <name type="scientific">Stenotrophomonas terrae</name>
    <dbReference type="NCBI Taxonomy" id="405446"/>
    <lineage>
        <taxon>Bacteria</taxon>
        <taxon>Pseudomonadati</taxon>
        <taxon>Pseudomonadota</taxon>
        <taxon>Gammaproteobacteria</taxon>
        <taxon>Lysobacterales</taxon>
        <taxon>Lysobacteraceae</taxon>
        <taxon>Stenotrophomonas</taxon>
    </lineage>
</organism>
<sequence length="492" mass="54537">MAARKQKTYPIEVQARAGLPLGMAPATFLRDYWQKRPLLIRAAFPDFETPVLPEDLAGLACEEGALARIVSHDRATDGWELRTGPFQEEDFPGMPDHDWTLLVQDVDKWDPEVRALTSYFNFLPRWRMDDVMISFAATGGSVGAHVDQYDVFLLQAHGQRRWQIDASESTKGKRPSLEFRPDVELKLLKKFKATHDWVLGPGDMLYLPPNVPHNGVAVNPCLTFSFGMRAPSSAELISDYLDDLVADADESIRFQDPDLKLPEDPNEIDAAAMKRVVAALNALRMNDPDRLGNWFGRFITTYRAAGDILPSQAPPPPEEVTAELENGGVLERHPWARLAWRRATRGASLYCSGLAFQLSIKDAQTLAGAEQIDIALFNKLGNKGRDALMELITGGHYQLLDVETIAAMLAEQDALEAMEDVAEEDFEDEDFDDEADAPEVEIEVIEYSEAADGEPSSASIETVLVSEEGVEVVVICDDGDEEDEDDAETPSA</sequence>
<dbReference type="Pfam" id="PF08007">
    <property type="entry name" value="JmjC_2"/>
    <property type="match status" value="1"/>
</dbReference>
<dbReference type="GO" id="GO:0046872">
    <property type="term" value="F:metal ion binding"/>
    <property type="evidence" value="ECO:0007669"/>
    <property type="project" value="UniProtKB-KW"/>
</dbReference>
<dbReference type="SUPFAM" id="SSF51197">
    <property type="entry name" value="Clavaminate synthase-like"/>
    <property type="match status" value="1"/>
</dbReference>
<evidence type="ECO:0000313" key="8">
    <source>
        <dbReference type="Proteomes" id="UP000051863"/>
    </source>
</evidence>
<dbReference type="InterPro" id="IPR039994">
    <property type="entry name" value="NO66-like"/>
</dbReference>
<dbReference type="PANTHER" id="PTHR13096">
    <property type="entry name" value="MINA53 MYC INDUCED NUCLEAR ANTIGEN"/>
    <property type="match status" value="1"/>
</dbReference>
<dbReference type="Proteomes" id="UP000051863">
    <property type="component" value="Unassembled WGS sequence"/>
</dbReference>
<feature type="domain" description="JmjC" evidence="6">
    <location>
        <begin position="112"/>
        <end position="245"/>
    </location>
</feature>
<proteinExistence type="predicted"/>
<keyword evidence="8" id="KW-1185">Reference proteome</keyword>
<evidence type="ECO:0000256" key="5">
    <source>
        <dbReference type="ARBA" id="ARBA00023004"/>
    </source>
</evidence>
<evidence type="ECO:0000256" key="2">
    <source>
        <dbReference type="ARBA" id="ARBA00022723"/>
    </source>
</evidence>
<comment type="caution">
    <text evidence="7">The sequence shown here is derived from an EMBL/GenBank/DDBJ whole genome shotgun (WGS) entry which is preliminary data.</text>
</comment>
<dbReference type="OrthoDB" id="9764016at2"/>
<evidence type="ECO:0000313" key="7">
    <source>
        <dbReference type="EMBL" id="KRG67417.1"/>
    </source>
</evidence>
<keyword evidence="4" id="KW-0560">Oxidoreductase</keyword>
<dbReference type="PROSITE" id="PS51184">
    <property type="entry name" value="JMJC"/>
    <property type="match status" value="1"/>
</dbReference>
<keyword evidence="2" id="KW-0479">Metal-binding</keyword>